<feature type="compositionally biased region" description="Gly residues" evidence="2">
    <location>
        <begin position="629"/>
        <end position="653"/>
    </location>
</feature>
<feature type="compositionally biased region" description="Pro residues" evidence="2">
    <location>
        <begin position="174"/>
        <end position="186"/>
    </location>
</feature>
<sequence length="743" mass="79483">MAPPNDKSDKDKQKEKDEEKDNDNNRRRPQSRMESSLRGAMGNPFTTPGPTYRQHYERGMLNREEERSTRQRYTSMAVENARDALRRFGPSSRPPTRSSMYQSPDDTERIIVESERERIRSRTPSVAPSAAPSLSSPFGNPFSPMGNIPEVPSTLRTDTRPPSTPTPSARAPPATSPPATSPPATSPPAAATPDMPNVSSLNLAGTGFNRMRRTFSGAPRAPPRLAPSRPPEPYVTFQHPDRVVTFAGIDPRNTAYDPIRGYYDPTLTGRNPRIPNTPGEPTSSGPIRAGNERGSGGSETLVLGVRLFDAVVEAAPLSGGSGGSFLPDASLSLGSPVGLPRTLGRGHGRTASGSRTQQLSGNYGDLPRSGSGSMMRYDSDNSMTLSIASADIDSVPTDDIDRCLDDMPEGLQYIPEVQSSDGTICTECLKLICERNKLARPDRFCCSNTFGGDGSAPKQKGCDNCSWKTGRKKQCTLVTKTQGSGRFWNGSTTVFNRAHNVLEVLRQRALHATKELEKAKANNASKEKVAKLAEEREKLLTTWQEYACKMRETISQWASSKKTKGAANRKTWEEQLQQVRENNGNMEHELLIQLGQQSFFANGAANAVPRGLPPTNVVVDRAVEIGAPGRRGGGNSGNTGGGGGGSGGGGNGSGSSSKKDSSKDSSKDSNKKDASKKDDSKKDGSKKDDSKKELSASKKQQLSELFGKKGGGGGSEKKGDSGGSGKKDGSGGGGKKDTQCPQQ</sequence>
<keyword evidence="1" id="KW-0175">Coiled coil</keyword>
<evidence type="ECO:0000256" key="2">
    <source>
        <dbReference type="SAM" id="MobiDB-lite"/>
    </source>
</evidence>
<protein>
    <submittedName>
        <fullName evidence="3">Uncharacterized protein</fullName>
    </submittedName>
</protein>
<feature type="compositionally biased region" description="Basic and acidic residues" evidence="2">
    <location>
        <begin position="715"/>
        <end position="743"/>
    </location>
</feature>
<feature type="compositionally biased region" description="Basic and acidic residues" evidence="2">
    <location>
        <begin position="657"/>
        <end position="696"/>
    </location>
</feature>
<reference evidence="3 4" key="1">
    <citation type="submission" date="2016-10" db="EMBL/GenBank/DDBJ databases">
        <authorList>
            <person name="Varghese N."/>
        </authorList>
    </citation>
    <scope>NUCLEOTIDE SEQUENCE [LARGE SCALE GENOMIC DNA]</scope>
</reference>
<feature type="compositionally biased region" description="Basic and acidic residues" evidence="2">
    <location>
        <begin position="106"/>
        <end position="120"/>
    </location>
</feature>
<gene>
    <name evidence="3" type="ORF">ZT1A5_G4049</name>
</gene>
<evidence type="ECO:0000313" key="3">
    <source>
        <dbReference type="EMBL" id="SMY22609.1"/>
    </source>
</evidence>
<accession>A0A1Y6LG27</accession>
<feature type="compositionally biased region" description="Basic and acidic residues" evidence="2">
    <location>
        <begin position="1"/>
        <end position="26"/>
    </location>
</feature>
<name>A0A1Y6LG27_ZYMTR</name>
<feature type="compositionally biased region" description="Low complexity" evidence="2">
    <location>
        <begin position="122"/>
        <end position="137"/>
    </location>
</feature>
<evidence type="ECO:0000256" key="1">
    <source>
        <dbReference type="SAM" id="Coils"/>
    </source>
</evidence>
<dbReference type="EMBL" id="LT882678">
    <property type="protein sequence ID" value="SMY22609.1"/>
    <property type="molecule type" value="Genomic_DNA"/>
</dbReference>
<feature type="coiled-coil region" evidence="1">
    <location>
        <begin position="502"/>
        <end position="542"/>
    </location>
</feature>
<proteinExistence type="predicted"/>
<feature type="region of interest" description="Disordered" evidence="2">
    <location>
        <begin position="1"/>
        <end position="236"/>
    </location>
</feature>
<feature type="compositionally biased region" description="Polar residues" evidence="2">
    <location>
        <begin position="94"/>
        <end position="104"/>
    </location>
</feature>
<feature type="region of interest" description="Disordered" evidence="2">
    <location>
        <begin position="262"/>
        <end position="296"/>
    </location>
</feature>
<dbReference type="Proteomes" id="UP000215453">
    <property type="component" value="Chromosome 3"/>
</dbReference>
<organism evidence="3 4">
    <name type="scientific">Zymoseptoria tritici ST99CH_1A5</name>
    <dbReference type="NCBI Taxonomy" id="1276529"/>
    <lineage>
        <taxon>Eukaryota</taxon>
        <taxon>Fungi</taxon>
        <taxon>Dikarya</taxon>
        <taxon>Ascomycota</taxon>
        <taxon>Pezizomycotina</taxon>
        <taxon>Dothideomycetes</taxon>
        <taxon>Dothideomycetidae</taxon>
        <taxon>Mycosphaerellales</taxon>
        <taxon>Mycosphaerellaceae</taxon>
        <taxon>Zymoseptoria</taxon>
    </lineage>
</organism>
<evidence type="ECO:0000313" key="4">
    <source>
        <dbReference type="Proteomes" id="UP000215453"/>
    </source>
</evidence>
<feature type="compositionally biased region" description="Pro residues" evidence="2">
    <location>
        <begin position="220"/>
        <end position="233"/>
    </location>
</feature>
<feature type="region of interest" description="Disordered" evidence="2">
    <location>
        <begin position="337"/>
        <end position="371"/>
    </location>
</feature>
<feature type="compositionally biased region" description="Polar residues" evidence="2">
    <location>
        <begin position="351"/>
        <end position="361"/>
    </location>
</feature>
<feature type="region of interest" description="Disordered" evidence="2">
    <location>
        <begin position="626"/>
        <end position="743"/>
    </location>
</feature>
<feature type="compositionally biased region" description="Basic and acidic residues" evidence="2">
    <location>
        <begin position="54"/>
        <end position="69"/>
    </location>
</feature>
<dbReference type="AlphaFoldDB" id="A0A1Y6LG27"/>